<keyword evidence="2" id="KW-1133">Transmembrane helix</keyword>
<name>A0A3M6V0M0_POCDA</name>
<keyword evidence="2" id="KW-0812">Transmembrane</keyword>
<feature type="transmembrane region" description="Helical" evidence="2">
    <location>
        <begin position="38"/>
        <end position="66"/>
    </location>
</feature>
<dbReference type="Proteomes" id="UP000275408">
    <property type="component" value="Unassembled WGS sequence"/>
</dbReference>
<gene>
    <name evidence="3" type="ORF">pdam_00013031</name>
</gene>
<evidence type="ECO:0000313" key="3">
    <source>
        <dbReference type="EMBL" id="RMX59427.1"/>
    </source>
</evidence>
<accession>A0A3M6V0M0</accession>
<evidence type="ECO:0000256" key="1">
    <source>
        <dbReference type="SAM" id="MobiDB-lite"/>
    </source>
</evidence>
<feature type="transmembrane region" description="Helical" evidence="2">
    <location>
        <begin position="9"/>
        <end position="26"/>
    </location>
</feature>
<dbReference type="AlphaFoldDB" id="A0A3M6V0M0"/>
<keyword evidence="2" id="KW-0472">Membrane</keyword>
<evidence type="ECO:0000313" key="4">
    <source>
        <dbReference type="Proteomes" id="UP000275408"/>
    </source>
</evidence>
<reference evidence="3 4" key="1">
    <citation type="journal article" date="2018" name="Sci. Rep.">
        <title>Comparative analysis of the Pocillopora damicornis genome highlights role of immune system in coral evolution.</title>
        <authorList>
            <person name="Cunning R."/>
            <person name="Bay R.A."/>
            <person name="Gillette P."/>
            <person name="Baker A.C."/>
            <person name="Traylor-Knowles N."/>
        </authorList>
    </citation>
    <scope>NUCLEOTIDE SEQUENCE [LARGE SCALE GENOMIC DNA]</scope>
    <source>
        <strain evidence="3">RSMAS</strain>
        <tissue evidence="3">Whole animal</tissue>
    </source>
</reference>
<comment type="caution">
    <text evidence="3">The sequence shown here is derived from an EMBL/GenBank/DDBJ whole genome shotgun (WGS) entry which is preliminary data.</text>
</comment>
<organism evidence="3 4">
    <name type="scientific">Pocillopora damicornis</name>
    <name type="common">Cauliflower coral</name>
    <name type="synonym">Millepora damicornis</name>
    <dbReference type="NCBI Taxonomy" id="46731"/>
    <lineage>
        <taxon>Eukaryota</taxon>
        <taxon>Metazoa</taxon>
        <taxon>Cnidaria</taxon>
        <taxon>Anthozoa</taxon>
        <taxon>Hexacorallia</taxon>
        <taxon>Scleractinia</taxon>
        <taxon>Astrocoeniina</taxon>
        <taxon>Pocilloporidae</taxon>
        <taxon>Pocillopora</taxon>
    </lineage>
</organism>
<feature type="region of interest" description="Disordered" evidence="1">
    <location>
        <begin position="77"/>
        <end position="127"/>
    </location>
</feature>
<sequence length="165" mass="18665">MDDASRNRSVVLKIFVILAFTGLTYGNKLDDLLNDDKLLLYVAIGFLCFSVLFLFLAILMISIVVIRMQKMRKARQKEEDEAGGRISETIIANPNVLQHPPGRSSNEPTKWERHPNAGKNGGKRVSKGNTPVDYLEYMDLIIMDAANMNLPRAKRIESENREKTV</sequence>
<protein>
    <submittedName>
        <fullName evidence="3">Uncharacterized protein</fullName>
    </submittedName>
</protein>
<dbReference type="OrthoDB" id="5954334at2759"/>
<dbReference type="EMBL" id="RCHS01000353">
    <property type="protein sequence ID" value="RMX59427.1"/>
    <property type="molecule type" value="Genomic_DNA"/>
</dbReference>
<keyword evidence="4" id="KW-1185">Reference proteome</keyword>
<proteinExistence type="predicted"/>
<evidence type="ECO:0000256" key="2">
    <source>
        <dbReference type="SAM" id="Phobius"/>
    </source>
</evidence>